<dbReference type="Gene3D" id="3.40.50.300">
    <property type="entry name" value="P-loop containing nucleotide triphosphate hydrolases"/>
    <property type="match status" value="1"/>
</dbReference>
<keyword evidence="4" id="KW-1185">Reference proteome</keyword>
<evidence type="ECO:0000313" key="2">
    <source>
        <dbReference type="EMBL" id="ASZ51856.1"/>
    </source>
</evidence>
<evidence type="ECO:0000313" key="3">
    <source>
        <dbReference type="EMBL" id="OQJ94294.1"/>
    </source>
</evidence>
<evidence type="ECO:0000313" key="4">
    <source>
        <dbReference type="Proteomes" id="UP000191946"/>
    </source>
</evidence>
<accession>A0A249W5E7</accession>
<dbReference type="EMBL" id="CP023248">
    <property type="protein sequence ID" value="ASZ51856.1"/>
    <property type="molecule type" value="Genomic_DNA"/>
</dbReference>
<dbReference type="PANTHER" id="PTHR13696:SF99">
    <property type="entry name" value="COBYRINIC ACID AC-DIAMIDE SYNTHASE"/>
    <property type="match status" value="1"/>
</dbReference>
<name>A0A249W5E7_VIBPH</name>
<dbReference type="CDD" id="cd02042">
    <property type="entry name" value="ParAB_family"/>
    <property type="match status" value="1"/>
</dbReference>
<reference evidence="2" key="2">
    <citation type="submission" date="2017-09" db="EMBL/GenBank/DDBJ databases">
        <authorList>
            <person name="Ehlers B."/>
            <person name="Leendertz F.H."/>
        </authorList>
    </citation>
    <scope>NUCLEOTIDE SEQUENCE</scope>
    <source>
        <strain evidence="2">MAVP-26</strain>
    </source>
</reference>
<reference evidence="3 4" key="1">
    <citation type="submission" date="2015-08" db="EMBL/GenBank/DDBJ databases">
        <title>Draft Genome Sequences of Vibrio parahaemolyticus Strains.</title>
        <authorList>
            <person name="Gonzalez-Escalona N."/>
            <person name="DePaola A."/>
        </authorList>
    </citation>
    <scope>NUCLEOTIDE SEQUENCE [LARGE SCALE GENOMIC DNA]</scope>
    <source>
        <strain evidence="3 4">CFSAN001621</strain>
    </source>
</reference>
<dbReference type="EMBL" id="LHQV01000046">
    <property type="protein sequence ID" value="OQJ94294.1"/>
    <property type="molecule type" value="Genomic_DNA"/>
</dbReference>
<dbReference type="Pfam" id="PF13614">
    <property type="entry name" value="AAA_31"/>
    <property type="match status" value="1"/>
</dbReference>
<dbReference type="InterPro" id="IPR025669">
    <property type="entry name" value="AAA_dom"/>
</dbReference>
<organism evidence="2">
    <name type="scientific">Vibrio parahaemolyticus</name>
    <dbReference type="NCBI Taxonomy" id="670"/>
    <lineage>
        <taxon>Bacteria</taxon>
        <taxon>Pseudomonadati</taxon>
        <taxon>Pseudomonadota</taxon>
        <taxon>Gammaproteobacteria</taxon>
        <taxon>Vibrionales</taxon>
        <taxon>Vibrionaceae</taxon>
        <taxon>Vibrio</taxon>
    </lineage>
</organism>
<dbReference type="Proteomes" id="UP000191946">
    <property type="component" value="Unassembled WGS sequence"/>
</dbReference>
<protein>
    <submittedName>
        <fullName evidence="2">Chromosome partitioning protein</fullName>
    </submittedName>
</protein>
<dbReference type="PANTHER" id="PTHR13696">
    <property type="entry name" value="P-LOOP CONTAINING NUCLEOSIDE TRIPHOSPHATE HYDROLASE"/>
    <property type="match status" value="1"/>
</dbReference>
<dbReference type="AlphaFoldDB" id="A0A249W5E7"/>
<gene>
    <name evidence="3" type="ORF">AKG60_28215</name>
    <name evidence="2" type="ORF">YA91_15490</name>
</gene>
<dbReference type="RefSeq" id="WP_005500228.1">
    <property type="nucleotide sequence ID" value="NZ_CP023248.2"/>
</dbReference>
<feature type="domain" description="AAA" evidence="1">
    <location>
        <begin position="1"/>
        <end position="194"/>
    </location>
</feature>
<evidence type="ECO:0000259" key="1">
    <source>
        <dbReference type="Pfam" id="PF13614"/>
    </source>
</evidence>
<dbReference type="InterPro" id="IPR050678">
    <property type="entry name" value="DNA_Partitioning_ATPase"/>
</dbReference>
<dbReference type="InterPro" id="IPR027417">
    <property type="entry name" value="P-loop_NTPase"/>
</dbReference>
<proteinExistence type="predicted"/>
<sequence length="277" mass="31044">MKVVSLINMKGGVAKTTVAVNLADCLAKRHDARVLLIDVDPQFNATQCLMNPTEYVQHLENSGDTIVNVFDRNHRAVASTVGATQVSAPKALEDIEVINVGSFDLLPGSLELYRLEMAPGEGRENRLKSFLLNLEDEYDYVVIDTPPTPSVWMTSALIASQYYLIPVKADPISLTGIDLLKSIINEKKENFALKLECAGLILTLTEDTTRVYKKAKENLLRDKYWKKYLYKQDLPKRTGIADKQLDQKHILDSSDSTSKLRLSGVVNEFLGRIDDER</sequence>
<dbReference type="SUPFAM" id="SSF52540">
    <property type="entry name" value="P-loop containing nucleoside triphosphate hydrolases"/>
    <property type="match status" value="1"/>
</dbReference>